<dbReference type="EMBL" id="QLNQ01000029">
    <property type="protein sequence ID" value="RCK56141.1"/>
    <property type="molecule type" value="Genomic_DNA"/>
</dbReference>
<comment type="similarity">
    <text evidence="2 6">Belongs to the copper transporter (Ctr) (TC 1.A.56) family. SLC31A subfamily.</text>
</comment>
<dbReference type="PANTHER" id="PTHR12483">
    <property type="entry name" value="SOLUTE CARRIER FAMILY 31 COPPER TRANSPORTERS"/>
    <property type="match status" value="1"/>
</dbReference>
<dbReference type="Proteomes" id="UP000253472">
    <property type="component" value="Unassembled WGS sequence"/>
</dbReference>
<keyword evidence="6" id="KW-0406">Ion transport</keyword>
<sequence>MSLSYRHDMSMMDDQPSSCKVSMFWNWYTTDSCFISESWQVKTSGGFAGACVGSFFLVVFLQWLHRFNKELDLAMANRPRFKVYFKDGELVDGELGDTKTLEFEAPNTRNPFLIALSHSWLFRAGHSSPLEHLARCLLYVVEWGLAYFVMLLFMYYNGYVIISCLIGAFVGRFLFTYNSDLATATVEEEASCCL</sequence>
<dbReference type="STRING" id="5486.A0A367XTL0"/>
<evidence type="ECO:0000313" key="8">
    <source>
        <dbReference type="Proteomes" id="UP000253472"/>
    </source>
</evidence>
<dbReference type="AlphaFoldDB" id="A0A367XTL0"/>
<feature type="transmembrane region" description="Helical" evidence="6">
    <location>
        <begin position="159"/>
        <end position="175"/>
    </location>
</feature>
<dbReference type="GO" id="GO:0016020">
    <property type="term" value="C:membrane"/>
    <property type="evidence" value="ECO:0007669"/>
    <property type="project" value="UniProtKB-SubCell"/>
</dbReference>
<dbReference type="PANTHER" id="PTHR12483:SF73">
    <property type="entry name" value="COPPER TRANSPORT PROTEIN CTR3"/>
    <property type="match status" value="1"/>
</dbReference>
<keyword evidence="4 6" id="KW-1133">Transmembrane helix</keyword>
<evidence type="ECO:0000256" key="6">
    <source>
        <dbReference type="RuleBase" id="RU367022"/>
    </source>
</evidence>
<dbReference type="GO" id="GO:0005375">
    <property type="term" value="F:copper ion transmembrane transporter activity"/>
    <property type="evidence" value="ECO:0007669"/>
    <property type="project" value="UniProtKB-UniRule"/>
</dbReference>
<accession>A0A367XTL0</accession>
<protein>
    <recommendedName>
        <fullName evidence="6">Copper transport protein</fullName>
    </recommendedName>
</protein>
<keyword evidence="8" id="KW-1185">Reference proteome</keyword>
<keyword evidence="6" id="KW-0187">Copper transport</keyword>
<evidence type="ECO:0000256" key="4">
    <source>
        <dbReference type="ARBA" id="ARBA00022989"/>
    </source>
</evidence>
<proteinExistence type="inferred from homology"/>
<comment type="subcellular location">
    <subcellularLocation>
        <location evidence="1 6">Membrane</location>
        <topology evidence="1 6">Multi-pass membrane protein</topology>
    </subcellularLocation>
</comment>
<name>A0A367XTL0_9ASCO</name>
<comment type="caution">
    <text evidence="7">The sequence shown here is derived from an EMBL/GenBank/DDBJ whole genome shotgun (WGS) entry which is preliminary data.</text>
</comment>
<gene>
    <name evidence="7" type="primary">CTR3</name>
    <name evidence="7" type="ORF">Cantr_05997</name>
</gene>
<dbReference type="InterPro" id="IPR007274">
    <property type="entry name" value="Cop_transporter"/>
</dbReference>
<evidence type="ECO:0000256" key="5">
    <source>
        <dbReference type="ARBA" id="ARBA00023136"/>
    </source>
</evidence>
<dbReference type="Pfam" id="PF04145">
    <property type="entry name" value="Ctr"/>
    <property type="match status" value="1"/>
</dbReference>
<evidence type="ECO:0000256" key="3">
    <source>
        <dbReference type="ARBA" id="ARBA00022692"/>
    </source>
</evidence>
<keyword evidence="5 6" id="KW-0472">Membrane</keyword>
<evidence type="ECO:0000256" key="1">
    <source>
        <dbReference type="ARBA" id="ARBA00004141"/>
    </source>
</evidence>
<keyword evidence="3 6" id="KW-0812">Transmembrane</keyword>
<reference evidence="7 8" key="1">
    <citation type="submission" date="2018-06" db="EMBL/GenBank/DDBJ databases">
        <title>Whole genome sequencing of Candida tropicalis (genome annotated by CSBL at Korea University).</title>
        <authorList>
            <person name="Ahn J."/>
        </authorList>
    </citation>
    <scope>NUCLEOTIDE SEQUENCE [LARGE SCALE GENOMIC DNA]</scope>
    <source>
        <strain evidence="7 8">ATCC 20962</strain>
    </source>
</reference>
<feature type="transmembrane region" description="Helical" evidence="6">
    <location>
        <begin position="46"/>
        <end position="64"/>
    </location>
</feature>
<evidence type="ECO:0000313" key="7">
    <source>
        <dbReference type="EMBL" id="RCK56141.1"/>
    </source>
</evidence>
<keyword evidence="6" id="KW-0186">Copper</keyword>
<evidence type="ECO:0000256" key="2">
    <source>
        <dbReference type="ARBA" id="ARBA00006921"/>
    </source>
</evidence>
<keyword evidence="6" id="KW-0813">Transport</keyword>
<organism evidence="7 8">
    <name type="scientific">Candida viswanathii</name>
    <dbReference type="NCBI Taxonomy" id="5486"/>
    <lineage>
        <taxon>Eukaryota</taxon>
        <taxon>Fungi</taxon>
        <taxon>Dikarya</taxon>
        <taxon>Ascomycota</taxon>
        <taxon>Saccharomycotina</taxon>
        <taxon>Pichiomycetes</taxon>
        <taxon>Debaryomycetaceae</taxon>
        <taxon>Candida/Lodderomyces clade</taxon>
        <taxon>Candida</taxon>
    </lineage>
</organism>
<dbReference type="OrthoDB" id="161814at2759"/>